<keyword evidence="1" id="KW-0812">Transmembrane</keyword>
<dbReference type="PANTHER" id="PTHR22911">
    <property type="entry name" value="ACYL-MALONYL CONDENSING ENZYME-RELATED"/>
    <property type="match status" value="1"/>
</dbReference>
<keyword evidence="4" id="KW-1185">Reference proteome</keyword>
<sequence length="305" mass="34464">MPNDKKLNSYLHLHLIVFIWGFTAVLGALITLEALPLVWYRMVFAVGFIYLYMFFKKIPLRLPPRTIMIFLVAGLVIAMHWLTFFKAIKESNISITLACLSTGAFFTSILEPIFYKKKMVWYEIFFGLIVLAGLYFVINSTEQDFFQKSISSNLSGTMKGVLLALSSAFLSASFSIINGKFANKYDPTVISFYEIVGGVLFLSVFMVFTQSFTASFFHLSFNDLKWLLILSSVCTAYAFIASVGVMKYLSPYTVMLTINMEPIYGILLALVVFSDKEKMSAQFYIGALIILSTVILNGVLKNRKK</sequence>
<accession>A0A4Z0L347</accession>
<dbReference type="AlphaFoldDB" id="A0A4Z0L347"/>
<feature type="transmembrane region" description="Helical" evidence="1">
    <location>
        <begin position="38"/>
        <end position="55"/>
    </location>
</feature>
<keyword evidence="1" id="KW-1133">Transmembrane helix</keyword>
<dbReference type="SUPFAM" id="SSF103481">
    <property type="entry name" value="Multidrug resistance efflux transporter EmrE"/>
    <property type="match status" value="2"/>
</dbReference>
<evidence type="ECO:0000259" key="2">
    <source>
        <dbReference type="Pfam" id="PF00892"/>
    </source>
</evidence>
<feature type="transmembrane region" description="Helical" evidence="1">
    <location>
        <begin position="279"/>
        <end position="300"/>
    </location>
</feature>
<protein>
    <submittedName>
        <fullName evidence="3">DMT family transporter</fullName>
    </submittedName>
</protein>
<feature type="transmembrane region" description="Helical" evidence="1">
    <location>
        <begin position="158"/>
        <end position="177"/>
    </location>
</feature>
<dbReference type="RefSeq" id="WP_135527431.1">
    <property type="nucleotide sequence ID" value="NZ_SRLH01000009.1"/>
</dbReference>
<dbReference type="EMBL" id="SRLH01000009">
    <property type="protein sequence ID" value="TGD56658.1"/>
    <property type="molecule type" value="Genomic_DNA"/>
</dbReference>
<evidence type="ECO:0000256" key="1">
    <source>
        <dbReference type="SAM" id="Phobius"/>
    </source>
</evidence>
<dbReference type="OrthoDB" id="9150437at2"/>
<comment type="caution">
    <text evidence="3">The sequence shown here is derived from an EMBL/GenBank/DDBJ whole genome shotgun (WGS) entry which is preliminary data.</text>
</comment>
<evidence type="ECO:0000313" key="4">
    <source>
        <dbReference type="Proteomes" id="UP000297407"/>
    </source>
</evidence>
<dbReference type="Proteomes" id="UP000297407">
    <property type="component" value="Unassembled WGS sequence"/>
</dbReference>
<feature type="transmembrane region" description="Helical" evidence="1">
    <location>
        <begin position="252"/>
        <end position="273"/>
    </location>
</feature>
<evidence type="ECO:0000313" key="3">
    <source>
        <dbReference type="EMBL" id="TGD56658.1"/>
    </source>
</evidence>
<reference evidence="3 4" key="1">
    <citation type="submission" date="2019-04" db="EMBL/GenBank/DDBJ databases">
        <title>Flavobacterium sp. strain DS2-A Genome sequencing and assembly.</title>
        <authorList>
            <person name="Kim I."/>
        </authorList>
    </citation>
    <scope>NUCLEOTIDE SEQUENCE [LARGE SCALE GENOMIC DNA]</scope>
    <source>
        <strain evidence="3 4">DS2-A</strain>
    </source>
</reference>
<feature type="transmembrane region" description="Helical" evidence="1">
    <location>
        <begin position="189"/>
        <end position="212"/>
    </location>
</feature>
<feature type="transmembrane region" description="Helical" evidence="1">
    <location>
        <begin position="12"/>
        <end position="32"/>
    </location>
</feature>
<feature type="transmembrane region" description="Helical" evidence="1">
    <location>
        <begin position="67"/>
        <end position="87"/>
    </location>
</feature>
<feature type="domain" description="EamA" evidence="2">
    <location>
        <begin position="14"/>
        <end position="138"/>
    </location>
</feature>
<organism evidence="3 4">
    <name type="scientific">Flavobacterium humi</name>
    <dbReference type="NCBI Taxonomy" id="2562683"/>
    <lineage>
        <taxon>Bacteria</taxon>
        <taxon>Pseudomonadati</taxon>
        <taxon>Bacteroidota</taxon>
        <taxon>Flavobacteriia</taxon>
        <taxon>Flavobacteriales</taxon>
        <taxon>Flavobacteriaceae</taxon>
        <taxon>Flavobacterium</taxon>
    </lineage>
</organism>
<dbReference type="PANTHER" id="PTHR22911:SF79">
    <property type="entry name" value="MOBA-LIKE NTP TRANSFERASE DOMAIN-CONTAINING PROTEIN"/>
    <property type="match status" value="1"/>
</dbReference>
<dbReference type="InterPro" id="IPR037185">
    <property type="entry name" value="EmrE-like"/>
</dbReference>
<feature type="domain" description="EamA" evidence="2">
    <location>
        <begin position="158"/>
        <end position="297"/>
    </location>
</feature>
<name>A0A4Z0L347_9FLAO</name>
<proteinExistence type="predicted"/>
<keyword evidence="1" id="KW-0472">Membrane</keyword>
<dbReference type="InterPro" id="IPR000620">
    <property type="entry name" value="EamA_dom"/>
</dbReference>
<feature type="transmembrane region" description="Helical" evidence="1">
    <location>
        <begin position="120"/>
        <end position="138"/>
    </location>
</feature>
<feature type="transmembrane region" description="Helical" evidence="1">
    <location>
        <begin position="224"/>
        <end position="245"/>
    </location>
</feature>
<gene>
    <name evidence="3" type="ORF">E4635_14525</name>
</gene>
<dbReference type="Pfam" id="PF00892">
    <property type="entry name" value="EamA"/>
    <property type="match status" value="2"/>
</dbReference>
<feature type="transmembrane region" description="Helical" evidence="1">
    <location>
        <begin position="93"/>
        <end position="113"/>
    </location>
</feature>
<dbReference type="GO" id="GO:0016020">
    <property type="term" value="C:membrane"/>
    <property type="evidence" value="ECO:0007669"/>
    <property type="project" value="InterPro"/>
</dbReference>